<dbReference type="AlphaFoldDB" id="A0A1H6FRZ1"/>
<accession>A0A1H6FRZ1</accession>
<evidence type="ECO:0008006" key="4">
    <source>
        <dbReference type="Google" id="ProtNLM"/>
    </source>
</evidence>
<dbReference type="Proteomes" id="UP000199112">
    <property type="component" value="Unassembled WGS sequence"/>
</dbReference>
<evidence type="ECO:0000256" key="1">
    <source>
        <dbReference type="SAM" id="Phobius"/>
    </source>
</evidence>
<sequence>MATERPGRLEEFLPVLVIVVAVLVLAVGVQYVAVSQFDPRSFTGWAIGAGVFLATVAVVVPAILFYQWEREEHATAQSRRQ</sequence>
<keyword evidence="3" id="KW-1185">Reference proteome</keyword>
<feature type="transmembrane region" description="Helical" evidence="1">
    <location>
        <begin position="12"/>
        <end position="33"/>
    </location>
</feature>
<feature type="transmembrane region" description="Helical" evidence="1">
    <location>
        <begin position="45"/>
        <end position="66"/>
    </location>
</feature>
<name>A0A1H6FRZ1_9EURY</name>
<evidence type="ECO:0000313" key="3">
    <source>
        <dbReference type="Proteomes" id="UP000199112"/>
    </source>
</evidence>
<protein>
    <recommendedName>
        <fullName evidence="4">Solute:sodium symporter small subunit</fullName>
    </recommendedName>
</protein>
<organism evidence="2 3">
    <name type="scientific">Natronorubrum sediminis</name>
    <dbReference type="NCBI Taxonomy" id="640943"/>
    <lineage>
        <taxon>Archaea</taxon>
        <taxon>Methanobacteriati</taxon>
        <taxon>Methanobacteriota</taxon>
        <taxon>Stenosarchaea group</taxon>
        <taxon>Halobacteria</taxon>
        <taxon>Halobacteriales</taxon>
        <taxon>Natrialbaceae</taxon>
        <taxon>Natronorubrum</taxon>
    </lineage>
</organism>
<proteinExistence type="predicted"/>
<keyword evidence="1" id="KW-0472">Membrane</keyword>
<keyword evidence="1" id="KW-1133">Transmembrane helix</keyword>
<dbReference type="RefSeq" id="WP_090505748.1">
    <property type="nucleotide sequence ID" value="NZ_FNWL01000001.1"/>
</dbReference>
<keyword evidence="1" id="KW-0812">Transmembrane</keyword>
<gene>
    <name evidence="2" type="ORF">SAMN04487967_1034</name>
</gene>
<evidence type="ECO:0000313" key="2">
    <source>
        <dbReference type="EMBL" id="SEH12928.1"/>
    </source>
</evidence>
<reference evidence="3" key="1">
    <citation type="submission" date="2016-10" db="EMBL/GenBank/DDBJ databases">
        <authorList>
            <person name="Varghese N."/>
            <person name="Submissions S."/>
        </authorList>
    </citation>
    <scope>NUCLEOTIDE SEQUENCE [LARGE SCALE GENOMIC DNA]</scope>
    <source>
        <strain evidence="3">CGMCC 1.8981</strain>
    </source>
</reference>
<dbReference type="EMBL" id="FNWL01000001">
    <property type="protein sequence ID" value="SEH12928.1"/>
    <property type="molecule type" value="Genomic_DNA"/>
</dbReference>